<keyword evidence="2" id="KW-0472">Membrane</keyword>
<feature type="compositionally biased region" description="Basic and acidic residues" evidence="1">
    <location>
        <begin position="104"/>
        <end position="119"/>
    </location>
</feature>
<evidence type="ECO:0000313" key="3">
    <source>
        <dbReference type="EMBL" id="GIF56278.1"/>
    </source>
</evidence>
<keyword evidence="2" id="KW-0812">Transmembrane</keyword>
<dbReference type="Proteomes" id="UP000624325">
    <property type="component" value="Unassembled WGS sequence"/>
</dbReference>
<gene>
    <name evidence="3" type="ORF">Air01nite_23730</name>
</gene>
<feature type="compositionally biased region" description="Basic and acidic residues" evidence="1">
    <location>
        <begin position="1"/>
        <end position="11"/>
    </location>
</feature>
<feature type="compositionally biased region" description="Polar residues" evidence="1">
    <location>
        <begin position="565"/>
        <end position="576"/>
    </location>
</feature>
<feature type="compositionally biased region" description="Basic and acidic residues" evidence="1">
    <location>
        <begin position="136"/>
        <end position="149"/>
    </location>
</feature>
<feature type="compositionally biased region" description="Basic and acidic residues" evidence="1">
    <location>
        <begin position="550"/>
        <end position="563"/>
    </location>
</feature>
<feature type="transmembrane region" description="Helical" evidence="2">
    <location>
        <begin position="1050"/>
        <end position="1069"/>
    </location>
</feature>
<feature type="region of interest" description="Disordered" evidence="1">
    <location>
        <begin position="1"/>
        <end position="60"/>
    </location>
</feature>
<feature type="compositionally biased region" description="Basic and acidic residues" evidence="1">
    <location>
        <begin position="792"/>
        <end position="802"/>
    </location>
</feature>
<keyword evidence="2" id="KW-1133">Transmembrane helix</keyword>
<proteinExistence type="predicted"/>
<feature type="compositionally biased region" description="Basic and acidic residues" evidence="1">
    <location>
        <begin position="895"/>
        <end position="904"/>
    </location>
</feature>
<comment type="caution">
    <text evidence="3">The sequence shown here is derived from an EMBL/GenBank/DDBJ whole genome shotgun (WGS) entry which is preliminary data.</text>
</comment>
<feature type="region of interest" description="Disordered" evidence="1">
    <location>
        <begin position="76"/>
        <end position="946"/>
    </location>
</feature>
<feature type="compositionally biased region" description="Basic and acidic residues" evidence="1">
    <location>
        <begin position="358"/>
        <end position="369"/>
    </location>
</feature>
<feature type="compositionally biased region" description="Basic and acidic residues" evidence="1">
    <location>
        <begin position="748"/>
        <end position="769"/>
    </location>
</feature>
<feature type="compositionally biased region" description="Basic and acidic residues" evidence="1">
    <location>
        <begin position="639"/>
        <end position="689"/>
    </location>
</feature>
<feature type="compositionally biased region" description="Low complexity" evidence="1">
    <location>
        <begin position="905"/>
        <end position="916"/>
    </location>
</feature>
<evidence type="ECO:0000256" key="1">
    <source>
        <dbReference type="SAM" id="MobiDB-lite"/>
    </source>
</evidence>
<accession>A0ABQ4C0G5</accession>
<reference evidence="3 4" key="1">
    <citation type="submission" date="2021-01" db="EMBL/GenBank/DDBJ databases">
        <title>Whole genome shotgun sequence of Asanoa iriomotensis NBRC 100142.</title>
        <authorList>
            <person name="Komaki H."/>
            <person name="Tamura T."/>
        </authorList>
    </citation>
    <scope>NUCLEOTIDE SEQUENCE [LARGE SCALE GENOMIC DNA]</scope>
    <source>
        <strain evidence="3 4">NBRC 100142</strain>
    </source>
</reference>
<feature type="compositionally biased region" description="Basic and acidic residues" evidence="1">
    <location>
        <begin position="724"/>
        <end position="739"/>
    </location>
</feature>
<feature type="compositionally biased region" description="Basic and acidic residues" evidence="1">
    <location>
        <begin position="383"/>
        <end position="397"/>
    </location>
</feature>
<feature type="transmembrane region" description="Helical" evidence="2">
    <location>
        <begin position="1017"/>
        <end position="1038"/>
    </location>
</feature>
<feature type="transmembrane region" description="Helical" evidence="2">
    <location>
        <begin position="964"/>
        <end position="986"/>
    </location>
</feature>
<evidence type="ECO:0000313" key="4">
    <source>
        <dbReference type="Proteomes" id="UP000624325"/>
    </source>
</evidence>
<feature type="compositionally biased region" description="Basic and acidic residues" evidence="1">
    <location>
        <begin position="307"/>
        <end position="318"/>
    </location>
</feature>
<dbReference type="EMBL" id="BONC01000013">
    <property type="protein sequence ID" value="GIF56278.1"/>
    <property type="molecule type" value="Genomic_DNA"/>
</dbReference>
<evidence type="ECO:0000256" key="2">
    <source>
        <dbReference type="SAM" id="Phobius"/>
    </source>
</evidence>
<feature type="compositionally biased region" description="Basic and acidic residues" evidence="1">
    <location>
        <begin position="426"/>
        <end position="443"/>
    </location>
</feature>
<keyword evidence="4" id="KW-1185">Reference proteome</keyword>
<feature type="compositionally biased region" description="Basic and acidic residues" evidence="1">
    <location>
        <begin position="329"/>
        <end position="343"/>
    </location>
</feature>
<organism evidence="3 4">
    <name type="scientific">Asanoa iriomotensis</name>
    <dbReference type="NCBI Taxonomy" id="234613"/>
    <lineage>
        <taxon>Bacteria</taxon>
        <taxon>Bacillati</taxon>
        <taxon>Actinomycetota</taxon>
        <taxon>Actinomycetes</taxon>
        <taxon>Micromonosporales</taxon>
        <taxon>Micromonosporaceae</taxon>
        <taxon>Asanoa</taxon>
    </lineage>
</organism>
<sequence length="1075" mass="116904">MDYRDWARGDDNPVSSPRSRSSRSEERPRRTGTRRGVRPTAAEPNPDAVSQWDPLGASGGELAAITQLEDTASFKLPKDLFEGGPPDADDGDMVIVPTGGSWRGSRDEPPTRSRRRRDDDADDEIELSSGGRRRRDVSDSRAARVRADDVELSSGGRRRRDISDSRAAGDWADDVELTSGGRRRRDVAGSRAVDDDIELSSGGRRRREAGDSRAGRFDDAGDIELTSGGGRRRSASDSRADRFDDDSDIELTNGGRRRRDGGGRAIEGEIELAGGGRRRLDASDSRAGRFDETGDVELSSGGRRRRDVTDSRAGRAIEGEIELASGGRRRLDASDSRAGRFDETGDVELSSGGRRRRDVTDSRAARDWSDGSTDIELSSGGRRRLDAGDSRARRWDDGDTDVEQTSGGRRRRAADGVEPAGRGRRRTDDGEADTGRRSWRDEATDTELPSIGYAASAPVEPSPGGRRARTDDEPLSRGRRRRHGAADETGSRGWQAEPTETELPDLSRPSDTGTMRVPLRGRSSRHAEDADEPSQTWHGESAGRGRRGRHGETDTTDGSRRGWSDGSTDPETTGTRLSRRAAEDEAPPARGRRRHGEPDPIESTGHGRTWSERADDRPRGRSRHAEADPVDPPSRSRRARQDETDADPRGWRDEAEQTGHGRRAAERDPRGRGRDEDPAARGWRGEGARGDVPTQRRRARDDGDPPAGGDASDPRRGSWAGEPDSDRWRHPDMTGEWSRRAMAPIEPDQERPDDQRTRDDRPGPDDGRHGRSRATRDAAGTETGDWRAGGRARRDSGHRPSDDGVDTGSWERMTDTGQYDSTTSTGEWDRLVGSIDDEAEEKFEAFWSGHRLAGDDPRWVETPATAPRSPAIGLPEPRRPEPDGYDDGGPRRGRSQSEADRAEAMARAAVPPALDATDPGWGAPARAARQAPAPPRQAQPQPQRRPMRWQQEEFEQLDTDNGGFLAAVLYAAAWYAVPVLAFGIWLMTLPAVAVDDCVSDVTGGGCDSPRAQALEGLLSGVPHFGVALGISLIAAVALRWLGHSWRAGSVGLAAAVVGGGLAAVLNSVLTGQPLG</sequence>
<feature type="compositionally biased region" description="Basic and acidic residues" evidence="1">
    <location>
        <begin position="208"/>
        <end position="219"/>
    </location>
</feature>
<feature type="compositionally biased region" description="Basic and acidic residues" evidence="1">
    <location>
        <begin position="278"/>
        <end position="292"/>
    </location>
</feature>
<name>A0ABQ4C0G5_9ACTN</name>
<feature type="compositionally biased region" description="Basic and acidic residues" evidence="1">
    <location>
        <begin position="609"/>
        <end position="627"/>
    </location>
</feature>
<protein>
    <submittedName>
        <fullName evidence="3">Uncharacterized protein</fullName>
    </submittedName>
</protein>
<feature type="compositionally biased region" description="Polar residues" evidence="1">
    <location>
        <begin position="815"/>
        <end position="826"/>
    </location>
</feature>